<evidence type="ECO:0000313" key="3">
    <source>
        <dbReference type="EMBL" id="EIW83485.1"/>
    </source>
</evidence>
<dbReference type="EMBL" id="JH711576">
    <property type="protein sequence ID" value="EIW83485.1"/>
    <property type="molecule type" value="Genomic_DNA"/>
</dbReference>
<feature type="domain" description="Protein kinase" evidence="2">
    <location>
        <begin position="71"/>
        <end position="333"/>
    </location>
</feature>
<comment type="caution">
    <text evidence="3">The sequence shown here is derived from an EMBL/GenBank/DDBJ whole genome shotgun (WGS) entry which is preliminary data.</text>
</comment>
<dbReference type="AlphaFoldDB" id="A0A5M3MXN6"/>
<dbReference type="SUPFAM" id="SSF56112">
    <property type="entry name" value="Protein kinase-like (PK-like)"/>
    <property type="match status" value="1"/>
</dbReference>
<evidence type="ECO:0000313" key="4">
    <source>
        <dbReference type="Proteomes" id="UP000053558"/>
    </source>
</evidence>
<proteinExistence type="predicted"/>
<dbReference type="Proteomes" id="UP000053558">
    <property type="component" value="Unassembled WGS sequence"/>
</dbReference>
<dbReference type="Gene3D" id="1.10.510.10">
    <property type="entry name" value="Transferase(Phosphotransferase) domain 1"/>
    <property type="match status" value="1"/>
</dbReference>
<dbReference type="InterPro" id="IPR000719">
    <property type="entry name" value="Prot_kinase_dom"/>
</dbReference>
<gene>
    <name evidence="3" type="ORF">CONPUDRAFT_122083</name>
</gene>
<feature type="region of interest" description="Disordered" evidence="1">
    <location>
        <begin position="1"/>
        <end position="20"/>
    </location>
</feature>
<evidence type="ECO:0000256" key="1">
    <source>
        <dbReference type="SAM" id="MobiDB-lite"/>
    </source>
</evidence>
<dbReference type="GO" id="GO:0004672">
    <property type="term" value="F:protein kinase activity"/>
    <property type="evidence" value="ECO:0007669"/>
    <property type="project" value="InterPro"/>
</dbReference>
<evidence type="ECO:0000259" key="2">
    <source>
        <dbReference type="SMART" id="SM00220"/>
    </source>
</evidence>
<dbReference type="KEGG" id="cput:CONPUDRAFT_122083"/>
<name>A0A5M3MXN6_CONPW</name>
<dbReference type="Gene3D" id="3.30.200.20">
    <property type="entry name" value="Phosphorylase Kinase, domain 1"/>
    <property type="match status" value="1"/>
</dbReference>
<dbReference type="RefSeq" id="XP_007767230.1">
    <property type="nucleotide sequence ID" value="XM_007769040.1"/>
</dbReference>
<dbReference type="OrthoDB" id="5987198at2759"/>
<organism evidence="3 4">
    <name type="scientific">Coniophora puteana (strain RWD-64-598)</name>
    <name type="common">Brown rot fungus</name>
    <dbReference type="NCBI Taxonomy" id="741705"/>
    <lineage>
        <taxon>Eukaryota</taxon>
        <taxon>Fungi</taxon>
        <taxon>Dikarya</taxon>
        <taxon>Basidiomycota</taxon>
        <taxon>Agaricomycotina</taxon>
        <taxon>Agaricomycetes</taxon>
        <taxon>Agaricomycetidae</taxon>
        <taxon>Boletales</taxon>
        <taxon>Coniophorineae</taxon>
        <taxon>Coniophoraceae</taxon>
        <taxon>Coniophora</taxon>
    </lineage>
</organism>
<protein>
    <recommendedName>
        <fullName evidence="2">Protein kinase domain-containing protein</fullName>
    </recommendedName>
</protein>
<accession>A0A5M3MXN6</accession>
<sequence length="378" mass="43953">MSDDPAKAHPPRQVSIPARKPFRRDELSGLEKWWGDQYEWLKASGYELRARYAPGWVASWLKNMKQAPEKSEDGIRLRYVKVIDATRTRDGATVMLKWTRKSKNPDERAVHSFFSEEPRASDPHNHCLRLLDVLDVPGDDDRIILVMPLVRPHDSPRYDTVGEALACIMQVFESRVCSCLPDLHLRRDIKGNNIMMDGSPLYKRPFHPQQIDMTLDFKSSARHSTRTRNPVRYYLIDFGLSRLFDDPGPHLVWPYIGGVKEFPEIIADEPCDPFPMDIFCLGVWIQEDFLEVCVEKKRDSLEFLEPFVKELTQPEASKRPRIDEAVARLNTIAGTLSSWKLRSRTRAHSDYFKHLRFFVHWPNRIAYIITRTPAIPMP</sequence>
<dbReference type="SMART" id="SM00220">
    <property type="entry name" value="S_TKc"/>
    <property type="match status" value="1"/>
</dbReference>
<keyword evidence="4" id="KW-1185">Reference proteome</keyword>
<reference evidence="4" key="1">
    <citation type="journal article" date="2012" name="Science">
        <title>The Paleozoic origin of enzymatic lignin decomposition reconstructed from 31 fungal genomes.</title>
        <authorList>
            <person name="Floudas D."/>
            <person name="Binder M."/>
            <person name="Riley R."/>
            <person name="Barry K."/>
            <person name="Blanchette R.A."/>
            <person name="Henrissat B."/>
            <person name="Martinez A.T."/>
            <person name="Otillar R."/>
            <person name="Spatafora J.W."/>
            <person name="Yadav J.S."/>
            <person name="Aerts A."/>
            <person name="Benoit I."/>
            <person name="Boyd A."/>
            <person name="Carlson A."/>
            <person name="Copeland A."/>
            <person name="Coutinho P.M."/>
            <person name="de Vries R.P."/>
            <person name="Ferreira P."/>
            <person name="Findley K."/>
            <person name="Foster B."/>
            <person name="Gaskell J."/>
            <person name="Glotzer D."/>
            <person name="Gorecki P."/>
            <person name="Heitman J."/>
            <person name="Hesse C."/>
            <person name="Hori C."/>
            <person name="Igarashi K."/>
            <person name="Jurgens J.A."/>
            <person name="Kallen N."/>
            <person name="Kersten P."/>
            <person name="Kohler A."/>
            <person name="Kuees U."/>
            <person name="Kumar T.K.A."/>
            <person name="Kuo A."/>
            <person name="LaButti K."/>
            <person name="Larrondo L.F."/>
            <person name="Lindquist E."/>
            <person name="Ling A."/>
            <person name="Lombard V."/>
            <person name="Lucas S."/>
            <person name="Lundell T."/>
            <person name="Martin R."/>
            <person name="McLaughlin D.J."/>
            <person name="Morgenstern I."/>
            <person name="Morin E."/>
            <person name="Murat C."/>
            <person name="Nagy L.G."/>
            <person name="Nolan M."/>
            <person name="Ohm R.A."/>
            <person name="Patyshakuliyeva A."/>
            <person name="Rokas A."/>
            <person name="Ruiz-Duenas F.J."/>
            <person name="Sabat G."/>
            <person name="Salamov A."/>
            <person name="Samejima M."/>
            <person name="Schmutz J."/>
            <person name="Slot J.C."/>
            <person name="St John F."/>
            <person name="Stenlid J."/>
            <person name="Sun H."/>
            <person name="Sun S."/>
            <person name="Syed K."/>
            <person name="Tsang A."/>
            <person name="Wiebenga A."/>
            <person name="Young D."/>
            <person name="Pisabarro A."/>
            <person name="Eastwood D.C."/>
            <person name="Martin F."/>
            <person name="Cullen D."/>
            <person name="Grigoriev I.V."/>
            <person name="Hibbett D.S."/>
        </authorList>
    </citation>
    <scope>NUCLEOTIDE SEQUENCE [LARGE SCALE GENOMIC DNA]</scope>
    <source>
        <strain evidence="4">RWD-64-598 SS2</strain>
    </source>
</reference>
<dbReference type="GeneID" id="19199661"/>
<dbReference type="OMA" id="FPADIRM"/>
<dbReference type="InterPro" id="IPR011009">
    <property type="entry name" value="Kinase-like_dom_sf"/>
</dbReference>
<dbReference type="GO" id="GO:0005524">
    <property type="term" value="F:ATP binding"/>
    <property type="evidence" value="ECO:0007669"/>
    <property type="project" value="InterPro"/>
</dbReference>